<dbReference type="EMBL" id="HBIC01035765">
    <property type="protein sequence ID" value="CAE0289472.1"/>
    <property type="molecule type" value="Transcribed_RNA"/>
</dbReference>
<feature type="compositionally biased region" description="Acidic residues" evidence="2">
    <location>
        <begin position="39"/>
        <end position="51"/>
    </location>
</feature>
<dbReference type="PANTHER" id="PTHR12821">
    <property type="entry name" value="BYSTIN"/>
    <property type="match status" value="1"/>
</dbReference>
<dbReference type="GO" id="GO:0006364">
    <property type="term" value="P:rRNA processing"/>
    <property type="evidence" value="ECO:0007669"/>
    <property type="project" value="TreeGrafter"/>
</dbReference>
<protein>
    <recommendedName>
        <fullName evidence="4">Bystin</fullName>
    </recommendedName>
</protein>
<evidence type="ECO:0000256" key="2">
    <source>
        <dbReference type="SAM" id="MobiDB-lite"/>
    </source>
</evidence>
<dbReference type="GO" id="GO:0030688">
    <property type="term" value="C:preribosome, small subunit precursor"/>
    <property type="evidence" value="ECO:0007669"/>
    <property type="project" value="TreeGrafter"/>
</dbReference>
<feature type="compositionally biased region" description="Acidic residues" evidence="2">
    <location>
        <begin position="83"/>
        <end position="111"/>
    </location>
</feature>
<evidence type="ECO:0000256" key="1">
    <source>
        <dbReference type="ARBA" id="ARBA00007114"/>
    </source>
</evidence>
<feature type="compositionally biased region" description="Basic and acidic residues" evidence="2">
    <location>
        <begin position="61"/>
        <end position="78"/>
    </location>
</feature>
<dbReference type="GO" id="GO:0005737">
    <property type="term" value="C:cytoplasm"/>
    <property type="evidence" value="ECO:0007669"/>
    <property type="project" value="TreeGrafter"/>
</dbReference>
<dbReference type="AlphaFoldDB" id="A0A7S3HA64"/>
<dbReference type="PANTHER" id="PTHR12821:SF0">
    <property type="entry name" value="BYSTIN"/>
    <property type="match status" value="1"/>
</dbReference>
<feature type="region of interest" description="Disordered" evidence="2">
    <location>
        <begin position="1"/>
        <end position="111"/>
    </location>
</feature>
<dbReference type="InterPro" id="IPR018247">
    <property type="entry name" value="EF_Hand_1_Ca_BS"/>
</dbReference>
<dbReference type="Pfam" id="PF05291">
    <property type="entry name" value="Bystin"/>
    <property type="match status" value="1"/>
</dbReference>
<proteinExistence type="inferred from homology"/>
<dbReference type="InterPro" id="IPR007955">
    <property type="entry name" value="Bystin"/>
</dbReference>
<dbReference type="GO" id="GO:0030515">
    <property type="term" value="F:snoRNA binding"/>
    <property type="evidence" value="ECO:0007669"/>
    <property type="project" value="TreeGrafter"/>
</dbReference>
<name>A0A7S3HA64_9STRA</name>
<reference evidence="3" key="1">
    <citation type="submission" date="2021-01" db="EMBL/GenBank/DDBJ databases">
        <authorList>
            <person name="Corre E."/>
            <person name="Pelletier E."/>
            <person name="Niang G."/>
            <person name="Scheremetjew M."/>
            <person name="Finn R."/>
            <person name="Kale V."/>
            <person name="Holt S."/>
            <person name="Cochrane G."/>
            <person name="Meng A."/>
            <person name="Brown T."/>
            <person name="Cohen L."/>
        </authorList>
    </citation>
    <scope>NUCLEOTIDE SEQUENCE</scope>
    <source>
        <strain evidence="3">CCAP 955/1</strain>
    </source>
</reference>
<evidence type="ECO:0000313" key="3">
    <source>
        <dbReference type="EMBL" id="CAE0289472.1"/>
    </source>
</evidence>
<dbReference type="GO" id="GO:0005730">
    <property type="term" value="C:nucleolus"/>
    <property type="evidence" value="ECO:0007669"/>
    <property type="project" value="TreeGrafter"/>
</dbReference>
<accession>A0A7S3HA64</accession>
<dbReference type="PROSITE" id="PS00018">
    <property type="entry name" value="EF_HAND_1"/>
    <property type="match status" value="1"/>
</dbReference>
<gene>
    <name evidence="3" type="ORF">SELO1098_LOCUS18315</name>
</gene>
<comment type="similarity">
    <text evidence="1">Belongs to the bystin family.</text>
</comment>
<sequence>MKTKTDKKSSKQLRHAPLGNEMEKPAGKLRPPKQRKDVDDEDEDDKMEADELEAKIYLQAKDQRKEVNSATSAREERWPNAGEESDSDEGSESDEELEDGEDADDNDMVDIDDGYVMGAAGLTEAEEALVDKFLHANRQETRTLADIIMDKLQEKKEDALAQARTEELGGNEIPPKVVEVYTAVGKMLAHYRSGKLPKALKMLPHLKNWEQVLWLTRPDEWSPAATYASTRIFASNLNEKMAQRFLNLVLLEKCRDDIRNNRKLNYYYYLAIRKALYKPSAFYKGFLLPLAQSGTCTLREATIIGSALSKLSIPGIHSAAVLLRLAELNYSGSTSMFIKILLNKKYALPRRVIDALVTHFLSFERESRVLPVVWHQSLLVFVQRYKFEFSPSQRDRLKNLAKVQQHYQITAEVVRELSTDKKLTA</sequence>
<organism evidence="3">
    <name type="scientific">Spumella elongata</name>
    <dbReference type="NCBI Taxonomy" id="89044"/>
    <lineage>
        <taxon>Eukaryota</taxon>
        <taxon>Sar</taxon>
        <taxon>Stramenopiles</taxon>
        <taxon>Ochrophyta</taxon>
        <taxon>Chrysophyceae</taxon>
        <taxon>Chromulinales</taxon>
        <taxon>Chromulinaceae</taxon>
        <taxon>Spumella</taxon>
    </lineage>
</organism>
<evidence type="ECO:0008006" key="4">
    <source>
        <dbReference type="Google" id="ProtNLM"/>
    </source>
</evidence>